<organism evidence="1 2">
    <name type="scientific">Pelagomonas calceolata</name>
    <dbReference type="NCBI Taxonomy" id="35677"/>
    <lineage>
        <taxon>Eukaryota</taxon>
        <taxon>Sar</taxon>
        <taxon>Stramenopiles</taxon>
        <taxon>Ochrophyta</taxon>
        <taxon>Pelagophyceae</taxon>
        <taxon>Pelagomonadales</taxon>
        <taxon>Pelagomonadaceae</taxon>
        <taxon>Pelagomonas</taxon>
    </lineage>
</organism>
<accession>A0A8J2SV65</accession>
<dbReference type="EMBL" id="CAKKNE010000005">
    <property type="protein sequence ID" value="CAH0377238.1"/>
    <property type="molecule type" value="Genomic_DNA"/>
</dbReference>
<protein>
    <submittedName>
        <fullName evidence="1">Uncharacterized protein</fullName>
    </submittedName>
</protein>
<name>A0A8J2SV65_9STRA</name>
<proteinExistence type="predicted"/>
<dbReference type="Pfam" id="PF05045">
    <property type="entry name" value="RgpF"/>
    <property type="match status" value="1"/>
</dbReference>
<dbReference type="Proteomes" id="UP000789595">
    <property type="component" value="Unassembled WGS sequence"/>
</dbReference>
<gene>
    <name evidence="1" type="ORF">PECAL_5P18080</name>
</gene>
<reference evidence="1" key="1">
    <citation type="submission" date="2021-11" db="EMBL/GenBank/DDBJ databases">
        <authorList>
            <consortium name="Genoscope - CEA"/>
            <person name="William W."/>
        </authorList>
    </citation>
    <scope>NUCLEOTIDE SEQUENCE</scope>
</reference>
<comment type="caution">
    <text evidence="1">The sequence shown here is derived from an EMBL/GenBank/DDBJ whole genome shotgun (WGS) entry which is preliminary data.</text>
</comment>
<evidence type="ECO:0000313" key="1">
    <source>
        <dbReference type="EMBL" id="CAH0377238.1"/>
    </source>
</evidence>
<keyword evidence="2" id="KW-1185">Reference proteome</keyword>
<sequence>MFVLLLYAYHETEQAHSNLRHYLKHGPIPTAQGRQVFVVNGPHSLTPSDFAKDDTIIERENEGFDFGAWAVGLERAPNEAYTHVVLMNASVRGPYLPSYEERPWWRVFGDQLGGESNVGLVGTSLNCWASLSETHLQSMFLMFAYDRLADVVEPRKLLSSKQDHTDAVYRGEIPFSRAFLEMGYALKTQLMAFRAIDGVVTPAAARNEDGGVLYGICRRLLAVWKSTSASGARDDAVVLARSSGEDAASPRHRAGVASMAWRRTRRFRTNAP</sequence>
<dbReference type="InterPro" id="IPR007739">
    <property type="entry name" value="RgpF"/>
</dbReference>
<dbReference type="OrthoDB" id="204504at2759"/>
<evidence type="ECO:0000313" key="2">
    <source>
        <dbReference type="Proteomes" id="UP000789595"/>
    </source>
</evidence>
<dbReference type="AlphaFoldDB" id="A0A8J2SV65"/>